<keyword evidence="2" id="KW-0805">Transcription regulation</keyword>
<dbReference type="Pfam" id="PF04545">
    <property type="entry name" value="Sigma70_r4"/>
    <property type="match status" value="1"/>
</dbReference>
<name>A0A1I2GE23_9BACT</name>
<evidence type="ECO:0000256" key="3">
    <source>
        <dbReference type="ARBA" id="ARBA00023082"/>
    </source>
</evidence>
<dbReference type="NCBIfam" id="TIGR02937">
    <property type="entry name" value="sigma70-ECF"/>
    <property type="match status" value="1"/>
</dbReference>
<dbReference type="PANTHER" id="PTHR43133:SF8">
    <property type="entry name" value="RNA POLYMERASE SIGMA FACTOR HI_1459-RELATED"/>
    <property type="match status" value="1"/>
</dbReference>
<organism evidence="8 9">
    <name type="scientific">Spirosoma endophyticum</name>
    <dbReference type="NCBI Taxonomy" id="662367"/>
    <lineage>
        <taxon>Bacteria</taxon>
        <taxon>Pseudomonadati</taxon>
        <taxon>Bacteroidota</taxon>
        <taxon>Cytophagia</taxon>
        <taxon>Cytophagales</taxon>
        <taxon>Cytophagaceae</taxon>
        <taxon>Spirosoma</taxon>
    </lineage>
</organism>
<dbReference type="SUPFAM" id="SSF88659">
    <property type="entry name" value="Sigma3 and sigma4 domains of RNA polymerase sigma factors"/>
    <property type="match status" value="1"/>
</dbReference>
<dbReference type="InterPro" id="IPR007627">
    <property type="entry name" value="RNA_pol_sigma70_r2"/>
</dbReference>
<accession>A0A1I2GE23</accession>
<gene>
    <name evidence="8" type="ORF">SAMN05216167_13129</name>
</gene>
<dbReference type="InterPro" id="IPR036388">
    <property type="entry name" value="WH-like_DNA-bd_sf"/>
</dbReference>
<comment type="similarity">
    <text evidence="1">Belongs to the sigma-70 factor family. ECF subfamily.</text>
</comment>
<keyword evidence="4" id="KW-0238">DNA-binding</keyword>
<dbReference type="Pfam" id="PF04542">
    <property type="entry name" value="Sigma70_r2"/>
    <property type="match status" value="1"/>
</dbReference>
<evidence type="ECO:0000259" key="6">
    <source>
        <dbReference type="Pfam" id="PF04542"/>
    </source>
</evidence>
<dbReference type="EMBL" id="FOLQ01000031">
    <property type="protein sequence ID" value="SFF15157.1"/>
    <property type="molecule type" value="Genomic_DNA"/>
</dbReference>
<dbReference type="GO" id="GO:0006352">
    <property type="term" value="P:DNA-templated transcription initiation"/>
    <property type="evidence" value="ECO:0007669"/>
    <property type="project" value="InterPro"/>
</dbReference>
<dbReference type="InterPro" id="IPR007630">
    <property type="entry name" value="RNA_pol_sigma70_r4"/>
</dbReference>
<dbReference type="AlphaFoldDB" id="A0A1I2GE23"/>
<dbReference type="Proteomes" id="UP000198598">
    <property type="component" value="Unassembled WGS sequence"/>
</dbReference>
<dbReference type="Gene3D" id="1.10.10.10">
    <property type="entry name" value="Winged helix-like DNA-binding domain superfamily/Winged helix DNA-binding domain"/>
    <property type="match status" value="1"/>
</dbReference>
<evidence type="ECO:0000256" key="1">
    <source>
        <dbReference type="ARBA" id="ARBA00010641"/>
    </source>
</evidence>
<evidence type="ECO:0000313" key="9">
    <source>
        <dbReference type="Proteomes" id="UP000198598"/>
    </source>
</evidence>
<dbReference type="InterPro" id="IPR013325">
    <property type="entry name" value="RNA_pol_sigma_r2"/>
</dbReference>
<feature type="domain" description="RNA polymerase sigma-70 region 4" evidence="7">
    <location>
        <begin position="129"/>
        <end position="178"/>
    </location>
</feature>
<dbReference type="SUPFAM" id="SSF88946">
    <property type="entry name" value="Sigma2 domain of RNA polymerase sigma factors"/>
    <property type="match status" value="1"/>
</dbReference>
<keyword evidence="3" id="KW-0731">Sigma factor</keyword>
<reference evidence="8 9" key="1">
    <citation type="submission" date="2016-10" db="EMBL/GenBank/DDBJ databases">
        <authorList>
            <person name="de Groot N.N."/>
        </authorList>
    </citation>
    <scope>NUCLEOTIDE SEQUENCE [LARGE SCALE GENOMIC DNA]</scope>
    <source>
        <strain evidence="8 9">DSM 26130</strain>
    </source>
</reference>
<evidence type="ECO:0000256" key="4">
    <source>
        <dbReference type="ARBA" id="ARBA00023125"/>
    </source>
</evidence>
<dbReference type="InterPro" id="IPR013324">
    <property type="entry name" value="RNA_pol_sigma_r3/r4-like"/>
</dbReference>
<dbReference type="InterPro" id="IPR014284">
    <property type="entry name" value="RNA_pol_sigma-70_dom"/>
</dbReference>
<evidence type="ECO:0000313" key="8">
    <source>
        <dbReference type="EMBL" id="SFF15157.1"/>
    </source>
</evidence>
<feature type="domain" description="RNA polymerase sigma-70 region 2" evidence="6">
    <location>
        <begin position="32"/>
        <end position="98"/>
    </location>
</feature>
<dbReference type="Gene3D" id="1.10.1740.10">
    <property type="match status" value="1"/>
</dbReference>
<keyword evidence="9" id="KW-1185">Reference proteome</keyword>
<dbReference type="STRING" id="662367.SAMN05216167_13129"/>
<dbReference type="PANTHER" id="PTHR43133">
    <property type="entry name" value="RNA POLYMERASE ECF-TYPE SIGMA FACTO"/>
    <property type="match status" value="1"/>
</dbReference>
<protein>
    <submittedName>
        <fullName evidence="8">RNA polymerase sigma factor, sigma-70 family</fullName>
    </submittedName>
</protein>
<sequence>MQKHFSDLEIVQNLQEGKLIEETTKFLYYSAYGYVRHRVRQRGMDVEDAKDLFQDALIVFIENVVKGKYDVERVKVTTYIYSIAENLRIKTLIRNKKRTSWEGEYVDKFSIIDLSNENFEDDFLAIKQAFQKLGDKCQAILRAFYMEDQSLEEIAQELGYTYLSAKQTKFRCLEKLKQLSNLS</sequence>
<dbReference type="RefSeq" id="WP_093834281.1">
    <property type="nucleotide sequence ID" value="NZ_FOLQ01000031.1"/>
</dbReference>
<dbReference type="OrthoDB" id="1163416at2"/>
<keyword evidence="5" id="KW-0804">Transcription</keyword>
<evidence type="ECO:0000256" key="5">
    <source>
        <dbReference type="ARBA" id="ARBA00023163"/>
    </source>
</evidence>
<proteinExistence type="inferred from homology"/>
<evidence type="ECO:0000259" key="7">
    <source>
        <dbReference type="Pfam" id="PF04545"/>
    </source>
</evidence>
<dbReference type="GO" id="GO:0016987">
    <property type="term" value="F:sigma factor activity"/>
    <property type="evidence" value="ECO:0007669"/>
    <property type="project" value="UniProtKB-KW"/>
</dbReference>
<dbReference type="InterPro" id="IPR039425">
    <property type="entry name" value="RNA_pol_sigma-70-like"/>
</dbReference>
<dbReference type="GO" id="GO:0003677">
    <property type="term" value="F:DNA binding"/>
    <property type="evidence" value="ECO:0007669"/>
    <property type="project" value="UniProtKB-KW"/>
</dbReference>
<evidence type="ECO:0000256" key="2">
    <source>
        <dbReference type="ARBA" id="ARBA00023015"/>
    </source>
</evidence>